<keyword evidence="6" id="KW-1185">Reference proteome</keyword>
<dbReference type="EMBL" id="OZ019893">
    <property type="protein sequence ID" value="CAK9191539.1"/>
    <property type="molecule type" value="Genomic_DNA"/>
</dbReference>
<feature type="region of interest" description="Disordered" evidence="3">
    <location>
        <begin position="383"/>
        <end position="415"/>
    </location>
</feature>
<feature type="compositionally biased region" description="Basic residues" evidence="3">
    <location>
        <begin position="302"/>
        <end position="314"/>
    </location>
</feature>
<dbReference type="Gene3D" id="2.40.50.770">
    <property type="entry name" value="RecQ-mediated genome instability protein Rmi1, C-terminal domain"/>
    <property type="match status" value="1"/>
</dbReference>
<feature type="domain" description="RecQ mediated genome instability protein 1 OB-fold" evidence="4">
    <location>
        <begin position="108"/>
        <end position="180"/>
    </location>
</feature>
<accession>A0ABP0TBA3</accession>
<proteinExistence type="predicted"/>
<dbReference type="PANTHER" id="PTHR13681:SF24">
    <property type="entry name" value="TUDOR DOMAIN-CONTAINING PROTEIN 3"/>
    <property type="match status" value="1"/>
</dbReference>
<evidence type="ECO:0000256" key="2">
    <source>
        <dbReference type="ARBA" id="ARBA00023242"/>
    </source>
</evidence>
<protein>
    <recommendedName>
        <fullName evidence="4">RecQ mediated genome instability protein 1 OB-fold domain-containing protein</fullName>
    </recommendedName>
</protein>
<feature type="compositionally biased region" description="Basic residues" evidence="3">
    <location>
        <begin position="401"/>
        <end position="415"/>
    </location>
</feature>
<gene>
    <name evidence="5" type="ORF">CSSPTR1EN2_LOCUS1441</name>
</gene>
<evidence type="ECO:0000313" key="5">
    <source>
        <dbReference type="EMBL" id="CAK9191539.1"/>
    </source>
</evidence>
<reference evidence="5 6" key="1">
    <citation type="submission" date="2024-02" db="EMBL/GenBank/DDBJ databases">
        <authorList>
            <consortium name="ELIXIR-Norway"/>
            <consortium name="Elixir Norway"/>
        </authorList>
    </citation>
    <scope>NUCLEOTIDE SEQUENCE [LARGE SCALE GENOMIC DNA]</scope>
</reference>
<sequence length="415" mass="45606">MEERIMKMLEKMGWRLQPSAMPYILQRLQQEEEEEEEGARVEEKDKKNWEKRVHNKLLDMDMIVVGARFLPDPHSLLQLHSLPTTPCVLQVGSVNDISQSSHSLGHTGRLLRLRLTDGHLWLTAVEYHPIPSLSVDIPPGTKVVLQGAVAVHSGIALLEPNSIRVEGGHVAALHEAWMMQKKYSGSLARASLDGVTGPPPFRALPIGLKGAQVASNPTSHPGEHTSHDKHFAYLTVSMTFYDSLTDFSASVCVCMAKSAGDAGDGRLRATLSAEVPVQNRQAAQKLLERRSDSGFGVERGSARGRGRGSHKGGRHASDDQDERVMTLDEWEALKATSSSPATPILSDQELAWRLQQQFNLEESQGGQKPKELDAAEQLRLSMFSFASDSASRGESSNRGGGRGRARGRGRGRRHR</sequence>
<name>A0ABP0TBA3_9BRYO</name>
<dbReference type="Proteomes" id="UP001497512">
    <property type="component" value="Chromosome 1"/>
</dbReference>
<evidence type="ECO:0000256" key="1">
    <source>
        <dbReference type="ARBA" id="ARBA00004123"/>
    </source>
</evidence>
<dbReference type="InterPro" id="IPR013894">
    <property type="entry name" value="RMI1_OB"/>
</dbReference>
<evidence type="ECO:0000256" key="3">
    <source>
        <dbReference type="SAM" id="MobiDB-lite"/>
    </source>
</evidence>
<feature type="region of interest" description="Disordered" evidence="3">
    <location>
        <begin position="286"/>
        <end position="322"/>
    </location>
</feature>
<evidence type="ECO:0000259" key="4">
    <source>
        <dbReference type="Pfam" id="PF08585"/>
    </source>
</evidence>
<dbReference type="PANTHER" id="PTHR13681">
    <property type="entry name" value="SURVIVAL OF MOTOR NEURON-RELATED-SPLICING FACTOR 30-RELATED"/>
    <property type="match status" value="1"/>
</dbReference>
<dbReference type="Pfam" id="PF08585">
    <property type="entry name" value="RMI1_N_C"/>
    <property type="match status" value="1"/>
</dbReference>
<organism evidence="5 6">
    <name type="scientific">Sphagnum troendelagicum</name>
    <dbReference type="NCBI Taxonomy" id="128251"/>
    <lineage>
        <taxon>Eukaryota</taxon>
        <taxon>Viridiplantae</taxon>
        <taxon>Streptophyta</taxon>
        <taxon>Embryophyta</taxon>
        <taxon>Bryophyta</taxon>
        <taxon>Sphagnophytina</taxon>
        <taxon>Sphagnopsida</taxon>
        <taxon>Sphagnales</taxon>
        <taxon>Sphagnaceae</taxon>
        <taxon>Sphagnum</taxon>
    </lineage>
</organism>
<dbReference type="InterPro" id="IPR042470">
    <property type="entry name" value="RMI1_N_C_sf"/>
</dbReference>
<keyword evidence="2" id="KW-0539">Nucleus</keyword>
<comment type="subcellular location">
    <subcellularLocation>
        <location evidence="1">Nucleus</location>
    </subcellularLocation>
</comment>
<evidence type="ECO:0000313" key="6">
    <source>
        <dbReference type="Proteomes" id="UP001497512"/>
    </source>
</evidence>